<dbReference type="PANTHER" id="PTHR43400">
    <property type="entry name" value="FUMARATE REDUCTASE"/>
    <property type="match status" value="1"/>
</dbReference>
<sequence length="473" mass="49617">MTDVDVLVVGSGAAGLCAALAAVEHGAHRVLVAEGSPEVGGSSRLSGGIVMGSRSGVQHANEIYEEEDDLFHDYRSLMRWDIAAGPVRKFARRSGETIDWLAAHGVPFFDRLIFGGEERRPRSHAVDGGGQALIDALHRAATARQIDIALGQRVDRLLVEDGRVVGVAVGDDEITAAAVVLATGGFGAAPEKIAELFPSAWDPERTWYIGHDGARGDALDLAGALGAQVTGHDRGLRTLGPGGTFVNEALLPGWVVLLDPNGHRFADETAPYGILDNAVRAHGNRCVAFLDAAALEPPADLADRYRDAYKQVWPNHAPFKPRHYKTEMIEFLLGQKTAFVADDIASLAVEVGLDPTAVVGEIDRYNAFADAGTDADYGKAGKFLVPLRTPPFYAVPLYPIAVNLTGAGLRIDDCARVVGADGRPVPGLFAAGECVGGLLGPLYMGSGNSLGLATGVGRIAGEEAAALATGAQH</sequence>
<protein>
    <submittedName>
        <fullName evidence="6">Flavocytochrome c</fullName>
    </submittedName>
</protein>
<accession>A0ABN1GDB7</accession>
<evidence type="ECO:0000256" key="1">
    <source>
        <dbReference type="ARBA" id="ARBA00001974"/>
    </source>
</evidence>
<keyword evidence="2" id="KW-0285">Flavoprotein</keyword>
<dbReference type="InterPro" id="IPR003953">
    <property type="entry name" value="FAD-dep_OxRdtase_2_FAD-bd"/>
</dbReference>
<comment type="cofactor">
    <cofactor evidence="1">
        <name>FAD</name>
        <dbReference type="ChEBI" id="CHEBI:57692"/>
    </cofactor>
</comment>
<reference evidence="6 7" key="1">
    <citation type="journal article" date="2019" name="Int. J. Syst. Evol. Microbiol.">
        <title>The Global Catalogue of Microorganisms (GCM) 10K type strain sequencing project: providing services to taxonomists for standard genome sequencing and annotation.</title>
        <authorList>
            <consortium name="The Broad Institute Genomics Platform"/>
            <consortium name="The Broad Institute Genome Sequencing Center for Infectious Disease"/>
            <person name="Wu L."/>
            <person name="Ma J."/>
        </authorList>
    </citation>
    <scope>NUCLEOTIDE SEQUENCE [LARGE SCALE GENOMIC DNA]</scope>
    <source>
        <strain evidence="6 7">JCM 10671</strain>
    </source>
</reference>
<dbReference type="PANTHER" id="PTHR43400:SF10">
    <property type="entry name" value="3-OXOSTEROID 1-DEHYDROGENASE"/>
    <property type="match status" value="1"/>
</dbReference>
<evidence type="ECO:0000256" key="4">
    <source>
        <dbReference type="ARBA" id="ARBA00023002"/>
    </source>
</evidence>
<keyword evidence="3" id="KW-0274">FAD</keyword>
<dbReference type="SUPFAM" id="SSF51905">
    <property type="entry name" value="FAD/NAD(P)-binding domain"/>
    <property type="match status" value="1"/>
</dbReference>
<proteinExistence type="predicted"/>
<dbReference type="InterPro" id="IPR027477">
    <property type="entry name" value="Succ_DH/fumarate_Rdtase_cat_sf"/>
</dbReference>
<comment type="caution">
    <text evidence="6">The sequence shown here is derived from an EMBL/GenBank/DDBJ whole genome shotgun (WGS) entry which is preliminary data.</text>
</comment>
<dbReference type="Gene3D" id="3.50.50.60">
    <property type="entry name" value="FAD/NAD(P)-binding domain"/>
    <property type="match status" value="1"/>
</dbReference>
<dbReference type="EMBL" id="BAAAHE010000007">
    <property type="protein sequence ID" value="GAA0609086.1"/>
    <property type="molecule type" value="Genomic_DNA"/>
</dbReference>
<dbReference type="PRINTS" id="PR00420">
    <property type="entry name" value="RNGMNOXGNASE"/>
</dbReference>
<evidence type="ECO:0000256" key="3">
    <source>
        <dbReference type="ARBA" id="ARBA00022827"/>
    </source>
</evidence>
<keyword evidence="4" id="KW-0560">Oxidoreductase</keyword>
<dbReference type="SUPFAM" id="SSF56425">
    <property type="entry name" value="Succinate dehydrogenase/fumarate reductase flavoprotein, catalytic domain"/>
    <property type="match status" value="1"/>
</dbReference>
<feature type="domain" description="FAD-dependent oxidoreductase 2 FAD-binding" evidence="5">
    <location>
        <begin position="5"/>
        <end position="450"/>
    </location>
</feature>
<evidence type="ECO:0000313" key="6">
    <source>
        <dbReference type="EMBL" id="GAA0609086.1"/>
    </source>
</evidence>
<gene>
    <name evidence="6" type="ORF">GCM10009547_08920</name>
</gene>
<evidence type="ECO:0000256" key="2">
    <source>
        <dbReference type="ARBA" id="ARBA00022630"/>
    </source>
</evidence>
<keyword evidence="7" id="KW-1185">Reference proteome</keyword>
<dbReference type="Gene3D" id="3.90.700.10">
    <property type="entry name" value="Succinate dehydrogenase/fumarate reductase flavoprotein, catalytic domain"/>
    <property type="match status" value="1"/>
</dbReference>
<dbReference type="Proteomes" id="UP001500957">
    <property type="component" value="Unassembled WGS sequence"/>
</dbReference>
<evidence type="ECO:0000313" key="7">
    <source>
        <dbReference type="Proteomes" id="UP001500957"/>
    </source>
</evidence>
<dbReference type="Pfam" id="PF00890">
    <property type="entry name" value="FAD_binding_2"/>
    <property type="match status" value="1"/>
</dbReference>
<dbReference type="InterPro" id="IPR050315">
    <property type="entry name" value="FAD-oxidoreductase_2"/>
</dbReference>
<organism evidence="6 7">
    <name type="scientific">Sporichthya brevicatena</name>
    <dbReference type="NCBI Taxonomy" id="171442"/>
    <lineage>
        <taxon>Bacteria</taxon>
        <taxon>Bacillati</taxon>
        <taxon>Actinomycetota</taxon>
        <taxon>Actinomycetes</taxon>
        <taxon>Sporichthyales</taxon>
        <taxon>Sporichthyaceae</taxon>
        <taxon>Sporichthya</taxon>
    </lineage>
</organism>
<evidence type="ECO:0000259" key="5">
    <source>
        <dbReference type="Pfam" id="PF00890"/>
    </source>
</evidence>
<dbReference type="InterPro" id="IPR036188">
    <property type="entry name" value="FAD/NAD-bd_sf"/>
</dbReference>
<dbReference type="RefSeq" id="WP_344602034.1">
    <property type="nucleotide sequence ID" value="NZ_BAAAHE010000007.1"/>
</dbReference>
<name>A0ABN1GDB7_9ACTN</name>